<keyword evidence="2" id="KW-0418">Kinase</keyword>
<feature type="compositionally biased region" description="Polar residues" evidence="1">
    <location>
        <begin position="326"/>
        <end position="335"/>
    </location>
</feature>
<dbReference type="AlphaFoldDB" id="A0A418SIP5"/>
<accession>A0A418SIP5</accession>
<evidence type="ECO:0000313" key="2">
    <source>
        <dbReference type="EMBL" id="QPM88978.1"/>
    </source>
</evidence>
<dbReference type="PANTHER" id="PTHR12358">
    <property type="entry name" value="SPHINGOSINE KINASE"/>
    <property type="match status" value="1"/>
</dbReference>
<dbReference type="EMBL" id="CP060436">
    <property type="protein sequence ID" value="QPM88978.1"/>
    <property type="molecule type" value="Genomic_DNA"/>
</dbReference>
<sequence>MRTHTETVGKIGGAPQAGNPDIGPVVIIANRKSGTNARDTAAITRARKVLEDAGAETEILYWKTVEDLGDLLKRPETARARTVLAAGGDGTAMAVASALVKAQMPQRPAMAVLPLGTFNYFARGLGLDEDPERAAAQLVAGTTRTVSIGTVNDRVFLNNASLGIYPDILKERESIYARWGRRRIMAHWSVVKTFLRFQRPLCVRITADGAVRDLRTPLIFVARSAYQLRIFGLSGEEAIHDDGFAVLAGRGQSRAQLFKLAWRLVTRNMREGRDYDLIRARELDVETTRRKSLLAFDGEKQRMPSPFRFRMAEGALDLRLPVQPTADPTTHTEGQAPQAADRNPACANGPVQPKANLKPKATPTI</sequence>
<dbReference type="SUPFAM" id="SSF111331">
    <property type="entry name" value="NAD kinase/diacylglycerol kinase-like"/>
    <property type="match status" value="1"/>
</dbReference>
<organism evidence="2 3">
    <name type="scientific">Pseudooceanicola algae</name>
    <dbReference type="NCBI Taxonomy" id="1537215"/>
    <lineage>
        <taxon>Bacteria</taxon>
        <taxon>Pseudomonadati</taxon>
        <taxon>Pseudomonadota</taxon>
        <taxon>Alphaproteobacteria</taxon>
        <taxon>Rhodobacterales</taxon>
        <taxon>Paracoccaceae</taxon>
        <taxon>Pseudooceanicola</taxon>
    </lineage>
</organism>
<dbReference type="PANTHER" id="PTHR12358:SF54">
    <property type="entry name" value="SPHINGOSINE KINASE RELATED PROTEIN"/>
    <property type="match status" value="1"/>
</dbReference>
<dbReference type="KEGG" id="palw:PSAL_001810"/>
<dbReference type="Proteomes" id="UP000283786">
    <property type="component" value="Chromosome"/>
</dbReference>
<dbReference type="PROSITE" id="PS50146">
    <property type="entry name" value="DAGK"/>
    <property type="match status" value="1"/>
</dbReference>
<gene>
    <name evidence="2" type="primary">yegS</name>
    <name evidence="2" type="ORF">PSAL_001810</name>
</gene>
<dbReference type="Gene3D" id="2.60.200.40">
    <property type="match status" value="1"/>
</dbReference>
<reference evidence="2 3" key="1">
    <citation type="submission" date="2020-08" db="EMBL/GenBank/DDBJ databases">
        <title>Genome sequence of Rhodobacteraceae bacterium Lw-13e.</title>
        <authorList>
            <person name="Poehlein A."/>
            <person name="Wolter L."/>
            <person name="Daniel R."/>
            <person name="Brinkhoff T."/>
        </authorList>
    </citation>
    <scope>NUCLEOTIDE SEQUENCE [LARGE SCALE GENOMIC DNA]</scope>
    <source>
        <strain evidence="2 3">Lw-13e</strain>
    </source>
</reference>
<evidence type="ECO:0000313" key="3">
    <source>
        <dbReference type="Proteomes" id="UP000283786"/>
    </source>
</evidence>
<name>A0A418SIP5_9RHOB</name>
<dbReference type="SMART" id="SM00046">
    <property type="entry name" value="DAGKc"/>
    <property type="match status" value="1"/>
</dbReference>
<dbReference type="OrthoDB" id="9815110at2"/>
<dbReference type="GO" id="GO:0016301">
    <property type="term" value="F:kinase activity"/>
    <property type="evidence" value="ECO:0007669"/>
    <property type="project" value="UniProtKB-KW"/>
</dbReference>
<dbReference type="Pfam" id="PF00781">
    <property type="entry name" value="DAGK_cat"/>
    <property type="match status" value="1"/>
</dbReference>
<proteinExistence type="predicted"/>
<dbReference type="InterPro" id="IPR016064">
    <property type="entry name" value="NAD/diacylglycerol_kinase_sf"/>
</dbReference>
<protein>
    <submittedName>
        <fullName evidence="2">Lipid kinase YegS</fullName>
        <ecNumber evidence="2">2.7.1.-</ecNumber>
    </submittedName>
</protein>
<dbReference type="InterPro" id="IPR001206">
    <property type="entry name" value="Diacylglycerol_kinase_cat_dom"/>
</dbReference>
<evidence type="ECO:0000256" key="1">
    <source>
        <dbReference type="SAM" id="MobiDB-lite"/>
    </source>
</evidence>
<feature type="region of interest" description="Disordered" evidence="1">
    <location>
        <begin position="322"/>
        <end position="365"/>
    </location>
</feature>
<dbReference type="Gene3D" id="3.40.50.10330">
    <property type="entry name" value="Probable inorganic polyphosphate/atp-NAD kinase, domain 1"/>
    <property type="match status" value="1"/>
</dbReference>
<dbReference type="RefSeq" id="WP_119838653.1">
    <property type="nucleotide sequence ID" value="NZ_CP060436.1"/>
</dbReference>
<keyword evidence="2" id="KW-0808">Transferase</keyword>
<dbReference type="InterPro" id="IPR017438">
    <property type="entry name" value="ATP-NAD_kinase_N"/>
</dbReference>
<keyword evidence="3" id="KW-1185">Reference proteome</keyword>
<dbReference type="EC" id="2.7.1.-" evidence="2"/>
<dbReference type="InterPro" id="IPR050187">
    <property type="entry name" value="Lipid_Phosphate_FormReg"/>
</dbReference>